<feature type="region of interest" description="Disordered" evidence="9">
    <location>
        <begin position="404"/>
        <end position="437"/>
    </location>
</feature>
<dbReference type="Proteomes" id="UP000076874">
    <property type="component" value="Unassembled WGS sequence"/>
</dbReference>
<keyword evidence="7" id="KW-0819">tRNA processing</keyword>
<feature type="region of interest" description="Disordered" evidence="9">
    <location>
        <begin position="1"/>
        <end position="82"/>
    </location>
</feature>
<gene>
    <name evidence="10" type="ORF">SPI_00552</name>
</gene>
<feature type="compositionally biased region" description="Low complexity" evidence="9">
    <location>
        <begin position="207"/>
        <end position="218"/>
    </location>
</feature>
<evidence type="ECO:0000256" key="9">
    <source>
        <dbReference type="SAM" id="MobiDB-lite"/>
    </source>
</evidence>
<evidence type="ECO:0000256" key="8">
    <source>
        <dbReference type="ARBA" id="ARBA00023242"/>
    </source>
</evidence>
<dbReference type="UniPathway" id="UPA00988"/>
<dbReference type="OrthoDB" id="289162at2759"/>
<evidence type="ECO:0000256" key="2">
    <source>
        <dbReference type="ARBA" id="ARBA00004496"/>
    </source>
</evidence>
<comment type="similarity">
    <text evidence="4">Belongs to the ELP4 family.</text>
</comment>
<organism evidence="10 11">
    <name type="scientific">Niveomyces insectorum RCEF 264</name>
    <dbReference type="NCBI Taxonomy" id="1081102"/>
    <lineage>
        <taxon>Eukaryota</taxon>
        <taxon>Fungi</taxon>
        <taxon>Dikarya</taxon>
        <taxon>Ascomycota</taxon>
        <taxon>Pezizomycotina</taxon>
        <taxon>Sordariomycetes</taxon>
        <taxon>Hypocreomycetidae</taxon>
        <taxon>Hypocreales</taxon>
        <taxon>Cordycipitaceae</taxon>
        <taxon>Niveomyces</taxon>
    </lineage>
</organism>
<protein>
    <recommendedName>
        <fullName evidence="5">Elongator complex protein 4</fullName>
    </recommendedName>
</protein>
<keyword evidence="8" id="KW-0539">Nucleus</keyword>
<evidence type="ECO:0000256" key="4">
    <source>
        <dbReference type="ARBA" id="ARBA00007573"/>
    </source>
</evidence>
<dbReference type="InterPro" id="IPR008728">
    <property type="entry name" value="Elongator_complex_protein_4"/>
</dbReference>
<dbReference type="AlphaFoldDB" id="A0A168A7L0"/>
<keyword evidence="11" id="KW-1185">Reference proteome</keyword>
<dbReference type="GO" id="GO:0002098">
    <property type="term" value="P:tRNA wobble uridine modification"/>
    <property type="evidence" value="ECO:0007669"/>
    <property type="project" value="InterPro"/>
</dbReference>
<sequence length="514" mass="54732">MSFRKRNVVLSASSPGENPARRPQQPSGRSPAVGERKARSPLAREAVPNLPVRSAGNGTVPSATLPPRRQPLPAPTWPVASRPVLSPETRARLEPEKRRLQAVLLQQRRQRHRNDTVPSLGPGARPSPFDGRPITSTGTASLDALLAGYGGLLLGHSLLVEEQGTTDFGSVVLRAYAAEGLVQGHHVHVLGFGHGWRNELPGLAAPSSSSSSSSSASSKPTGTTDANDKLKIAWRYEALAPRPNTGASPRGSSQGSAGPGPSALPTFCHTFDLTKRLAPADTKGSLHPFLLPNPLKRSPAPEHEHSPLRKFLHAVKASLDATPPTSIHRIVMPSLLAPTLYAMDGWSFSYLLSLFNGLRSMLRAYARRLTVAISLPTSLYERHNYYVRQLERLCDNVVELVPLPPGPPSAAMPKDGGSGGSSSSSRSKGSDGHGSDKVAADKMQGWLKVHKVQIYSDMGGAGASPQGTSVRENLCFSVSGSKGFLVAPYSLPPIDDDNHKEKSPASTVKDGLDF</sequence>
<accession>A0A168A7L0</accession>
<dbReference type="GO" id="GO:0008023">
    <property type="term" value="C:transcription elongation factor complex"/>
    <property type="evidence" value="ECO:0007669"/>
    <property type="project" value="TreeGrafter"/>
</dbReference>
<evidence type="ECO:0000256" key="3">
    <source>
        <dbReference type="ARBA" id="ARBA00005043"/>
    </source>
</evidence>
<evidence type="ECO:0000256" key="6">
    <source>
        <dbReference type="ARBA" id="ARBA00022490"/>
    </source>
</evidence>
<dbReference type="GO" id="GO:0005737">
    <property type="term" value="C:cytoplasm"/>
    <property type="evidence" value="ECO:0007669"/>
    <property type="project" value="UniProtKB-SubCell"/>
</dbReference>
<name>A0A168A7L0_9HYPO</name>
<keyword evidence="6" id="KW-0963">Cytoplasm</keyword>
<dbReference type="CDD" id="cd19494">
    <property type="entry name" value="Elp4"/>
    <property type="match status" value="1"/>
</dbReference>
<dbReference type="GO" id="GO:0033588">
    <property type="term" value="C:elongator holoenzyme complex"/>
    <property type="evidence" value="ECO:0007669"/>
    <property type="project" value="InterPro"/>
</dbReference>
<dbReference type="Gene3D" id="3.40.50.300">
    <property type="entry name" value="P-loop containing nucleotide triphosphate hydrolases"/>
    <property type="match status" value="1"/>
</dbReference>
<comment type="caution">
    <text evidence="10">The sequence shown here is derived from an EMBL/GenBank/DDBJ whole genome shotgun (WGS) entry which is preliminary data.</text>
</comment>
<evidence type="ECO:0000256" key="5">
    <source>
        <dbReference type="ARBA" id="ARBA00020265"/>
    </source>
</evidence>
<dbReference type="Pfam" id="PF05625">
    <property type="entry name" value="PAXNEB"/>
    <property type="match status" value="1"/>
</dbReference>
<feature type="compositionally biased region" description="Low complexity" evidence="9">
    <location>
        <begin position="246"/>
        <end position="261"/>
    </location>
</feature>
<proteinExistence type="inferred from homology"/>
<feature type="region of interest" description="Disordered" evidence="9">
    <location>
        <begin position="107"/>
        <end position="136"/>
    </location>
</feature>
<dbReference type="PANTHER" id="PTHR12896">
    <property type="entry name" value="PAX6 NEIGHBOR PROTEIN PAXNEB"/>
    <property type="match status" value="1"/>
</dbReference>
<feature type="compositionally biased region" description="Basic and acidic residues" evidence="9">
    <location>
        <begin position="428"/>
        <end position="437"/>
    </location>
</feature>
<comment type="subcellular location">
    <subcellularLocation>
        <location evidence="2">Cytoplasm</location>
    </subcellularLocation>
    <subcellularLocation>
        <location evidence="1">Nucleus</location>
    </subcellularLocation>
</comment>
<dbReference type="EMBL" id="AZHD01000001">
    <property type="protein sequence ID" value="OAA68357.1"/>
    <property type="molecule type" value="Genomic_DNA"/>
</dbReference>
<feature type="region of interest" description="Disordered" evidence="9">
    <location>
        <begin position="491"/>
        <end position="514"/>
    </location>
</feature>
<dbReference type="STRING" id="1081102.A0A168A7L0"/>
<dbReference type="InterPro" id="IPR027417">
    <property type="entry name" value="P-loop_NTPase"/>
</dbReference>
<reference evidence="10 11" key="1">
    <citation type="journal article" date="2016" name="Genome Biol. Evol.">
        <title>Divergent and convergent evolution of fungal pathogenicity.</title>
        <authorList>
            <person name="Shang Y."/>
            <person name="Xiao G."/>
            <person name="Zheng P."/>
            <person name="Cen K."/>
            <person name="Zhan S."/>
            <person name="Wang C."/>
        </authorList>
    </citation>
    <scope>NUCLEOTIDE SEQUENCE [LARGE SCALE GENOMIC DNA]</scope>
    <source>
        <strain evidence="10 11">RCEF 264</strain>
    </source>
</reference>
<dbReference type="PANTHER" id="PTHR12896:SF1">
    <property type="entry name" value="ELONGATOR COMPLEX PROTEIN 4"/>
    <property type="match status" value="1"/>
</dbReference>
<comment type="pathway">
    <text evidence="3">tRNA modification; 5-methoxycarbonylmethyl-2-thiouridine-tRNA biosynthesis.</text>
</comment>
<evidence type="ECO:0000313" key="10">
    <source>
        <dbReference type="EMBL" id="OAA68357.1"/>
    </source>
</evidence>
<evidence type="ECO:0000256" key="7">
    <source>
        <dbReference type="ARBA" id="ARBA00022694"/>
    </source>
</evidence>
<evidence type="ECO:0000256" key="1">
    <source>
        <dbReference type="ARBA" id="ARBA00004123"/>
    </source>
</evidence>
<evidence type="ECO:0000313" key="11">
    <source>
        <dbReference type="Proteomes" id="UP000076874"/>
    </source>
</evidence>
<feature type="region of interest" description="Disordered" evidence="9">
    <location>
        <begin position="203"/>
        <end position="227"/>
    </location>
</feature>
<feature type="region of interest" description="Disordered" evidence="9">
    <location>
        <begin position="241"/>
        <end position="261"/>
    </location>
</feature>